<keyword evidence="2" id="KW-0460">Magnesium</keyword>
<evidence type="ECO:0000256" key="1">
    <source>
        <dbReference type="ARBA" id="ARBA00022723"/>
    </source>
</evidence>
<dbReference type="PANTHER" id="PTHR12001">
    <property type="entry name" value="GERANYLGERANYL PYROPHOSPHATE SYNTHASE"/>
    <property type="match status" value="1"/>
</dbReference>
<dbReference type="InterPro" id="IPR000092">
    <property type="entry name" value="Polyprenyl_synt"/>
</dbReference>
<dbReference type="Proteomes" id="UP000317371">
    <property type="component" value="Unassembled WGS sequence"/>
</dbReference>
<reference evidence="4 5" key="1">
    <citation type="submission" date="2019-06" db="EMBL/GenBank/DDBJ databases">
        <title>Genome sequence of Litorilinea aerophila BAA-2444.</title>
        <authorList>
            <person name="Maclea K.S."/>
            <person name="Maurais E.G."/>
            <person name="Iannazzi L.C."/>
        </authorList>
    </citation>
    <scope>NUCLEOTIDE SEQUENCE [LARGE SCALE GENOMIC DNA]</scope>
    <source>
        <strain evidence="4 5">ATCC BAA-2444</strain>
    </source>
</reference>
<dbReference type="SUPFAM" id="SSF48576">
    <property type="entry name" value="Terpenoid synthases"/>
    <property type="match status" value="1"/>
</dbReference>
<protein>
    <submittedName>
        <fullName evidence="4">Polyprenyl synthetase family protein</fullName>
    </submittedName>
</protein>
<name>A0A540V949_9CHLR</name>
<dbReference type="PROSITE" id="PS00723">
    <property type="entry name" value="POLYPRENYL_SYNTHASE_1"/>
    <property type="match status" value="1"/>
</dbReference>
<evidence type="ECO:0000313" key="5">
    <source>
        <dbReference type="Proteomes" id="UP000317371"/>
    </source>
</evidence>
<gene>
    <name evidence="4" type="ORF">FKZ61_22125</name>
</gene>
<comment type="similarity">
    <text evidence="3">Belongs to the FPP/GGPP synthase family.</text>
</comment>
<dbReference type="SFLD" id="SFLDS00005">
    <property type="entry name" value="Isoprenoid_Synthase_Type_I"/>
    <property type="match status" value="1"/>
</dbReference>
<evidence type="ECO:0000256" key="2">
    <source>
        <dbReference type="ARBA" id="ARBA00022842"/>
    </source>
</evidence>
<dbReference type="SFLD" id="SFLDG01017">
    <property type="entry name" value="Polyprenyl_Transferase_Like"/>
    <property type="match status" value="1"/>
</dbReference>
<keyword evidence="3" id="KW-0808">Transferase</keyword>
<dbReference type="EMBL" id="VIGC01000044">
    <property type="protein sequence ID" value="TQE93251.1"/>
    <property type="molecule type" value="Genomic_DNA"/>
</dbReference>
<dbReference type="PANTHER" id="PTHR12001:SF86">
    <property type="entry name" value="GERANYLGERANYL DIPHOSPHATE SYNTHASE"/>
    <property type="match status" value="1"/>
</dbReference>
<dbReference type="GO" id="GO:0004659">
    <property type="term" value="F:prenyltransferase activity"/>
    <property type="evidence" value="ECO:0007669"/>
    <property type="project" value="InterPro"/>
</dbReference>
<dbReference type="GO" id="GO:0008299">
    <property type="term" value="P:isoprenoid biosynthetic process"/>
    <property type="evidence" value="ECO:0007669"/>
    <property type="project" value="InterPro"/>
</dbReference>
<organism evidence="4 5">
    <name type="scientific">Litorilinea aerophila</name>
    <dbReference type="NCBI Taxonomy" id="1204385"/>
    <lineage>
        <taxon>Bacteria</taxon>
        <taxon>Bacillati</taxon>
        <taxon>Chloroflexota</taxon>
        <taxon>Caldilineae</taxon>
        <taxon>Caldilineales</taxon>
        <taxon>Caldilineaceae</taxon>
        <taxon>Litorilinea</taxon>
    </lineage>
</organism>
<dbReference type="RefSeq" id="WP_141612349.1">
    <property type="nucleotide sequence ID" value="NZ_VIGC02000044.1"/>
</dbReference>
<keyword evidence="5" id="KW-1185">Reference proteome</keyword>
<dbReference type="CDD" id="cd00685">
    <property type="entry name" value="Trans_IPPS_HT"/>
    <property type="match status" value="1"/>
</dbReference>
<comment type="caution">
    <text evidence="4">The sequence shown here is derived from an EMBL/GenBank/DDBJ whole genome shotgun (WGS) entry which is preliminary data.</text>
</comment>
<evidence type="ECO:0000256" key="3">
    <source>
        <dbReference type="RuleBase" id="RU004466"/>
    </source>
</evidence>
<keyword evidence="1" id="KW-0479">Metal-binding</keyword>
<proteinExistence type="inferred from homology"/>
<dbReference type="AlphaFoldDB" id="A0A540V949"/>
<dbReference type="InterPro" id="IPR033749">
    <property type="entry name" value="Polyprenyl_synt_CS"/>
</dbReference>
<dbReference type="Pfam" id="PF00348">
    <property type="entry name" value="polyprenyl_synt"/>
    <property type="match status" value="1"/>
</dbReference>
<dbReference type="PROSITE" id="PS00444">
    <property type="entry name" value="POLYPRENYL_SYNTHASE_2"/>
    <property type="match status" value="1"/>
</dbReference>
<evidence type="ECO:0000313" key="4">
    <source>
        <dbReference type="EMBL" id="TQE93251.1"/>
    </source>
</evidence>
<accession>A0A540V949</accession>
<dbReference type="Gene3D" id="1.10.600.10">
    <property type="entry name" value="Farnesyl Diphosphate Synthase"/>
    <property type="match status" value="1"/>
</dbReference>
<dbReference type="GO" id="GO:0046872">
    <property type="term" value="F:metal ion binding"/>
    <property type="evidence" value="ECO:0007669"/>
    <property type="project" value="UniProtKB-KW"/>
</dbReference>
<dbReference type="InterPro" id="IPR008949">
    <property type="entry name" value="Isoprenoid_synthase_dom_sf"/>
</dbReference>
<dbReference type="InParanoid" id="A0A540V949"/>
<dbReference type="OrthoDB" id="9805316at2"/>
<sequence length="344" mass="37301">MKQEDLGRFVGYWLPQLEEELRAILHSPEEAVAGHYGMMHYHMGWVDEHFQPYAAPAGKRLRPILCLLACAEVGGDPSQALPAAAGIEILHNFSLIHDDVEDGDETRRHRPTVWKLWGIPQAINVGDAMFALAFAGVQRLSRRGVPAGQVLAALDLFTQTCLALTEGQHLDIDFEQREQVTVADYLRMIQGKTAALIRASVQIGALLGGASPAQQEALGRFGQALGLAFQIQDDILGIWGDPAVTGKAAGNDILRRKKSLPLLHGLNSPAVGAQLQALFADAPTEEQVPIAMELLAQAGSRAYAVEQVAHHHGQARQALEEGLGRSVQGSVLWQLAETLLHRDA</sequence>